<evidence type="ECO:0000313" key="3">
    <source>
        <dbReference type="Proteomes" id="UP000469292"/>
    </source>
</evidence>
<dbReference type="Gene3D" id="1.10.260.40">
    <property type="entry name" value="lambda repressor-like DNA-binding domains"/>
    <property type="match status" value="1"/>
</dbReference>
<name>A0A6I5N637_9BIFI</name>
<reference evidence="2 3" key="1">
    <citation type="submission" date="2019-09" db="EMBL/GenBank/DDBJ databases">
        <title>Phylogenetic characterization of a novel taxon of the genus Bifidobacterium: Bifidobacterium choloepi sp. nov.</title>
        <authorList>
            <person name="Modesto M."/>
            <person name="Satti M."/>
        </authorList>
    </citation>
    <scope>NUCLEOTIDE SEQUENCE [LARGE SCALE GENOMIC DNA]</scope>
    <source>
        <strain evidence="2 3">BRDM6</strain>
    </source>
</reference>
<proteinExistence type="predicted"/>
<protein>
    <submittedName>
        <fullName evidence="2">Helix-turn-helix transcriptional regulator</fullName>
    </submittedName>
</protein>
<dbReference type="CDD" id="cd00093">
    <property type="entry name" value="HTH_XRE"/>
    <property type="match status" value="1"/>
</dbReference>
<dbReference type="GO" id="GO:0003677">
    <property type="term" value="F:DNA binding"/>
    <property type="evidence" value="ECO:0007669"/>
    <property type="project" value="InterPro"/>
</dbReference>
<dbReference type="SUPFAM" id="SSF47413">
    <property type="entry name" value="lambda repressor-like DNA-binding domains"/>
    <property type="match status" value="1"/>
</dbReference>
<evidence type="ECO:0000313" key="2">
    <source>
        <dbReference type="EMBL" id="NEG69251.1"/>
    </source>
</evidence>
<dbReference type="EMBL" id="VYSG01000001">
    <property type="protein sequence ID" value="NEG69251.1"/>
    <property type="molecule type" value="Genomic_DNA"/>
</dbReference>
<comment type="caution">
    <text evidence="2">The sequence shown here is derived from an EMBL/GenBank/DDBJ whole genome shotgun (WGS) entry which is preliminary data.</text>
</comment>
<dbReference type="PROSITE" id="PS50943">
    <property type="entry name" value="HTH_CROC1"/>
    <property type="match status" value="1"/>
</dbReference>
<accession>A0A6I5N637</accession>
<dbReference type="Pfam" id="PF13560">
    <property type="entry name" value="HTH_31"/>
    <property type="match status" value="1"/>
</dbReference>
<dbReference type="AlphaFoldDB" id="A0A6I5N637"/>
<dbReference type="InterPro" id="IPR001387">
    <property type="entry name" value="Cro/C1-type_HTH"/>
</dbReference>
<feature type="domain" description="HTH cro/C1-type" evidence="1">
    <location>
        <begin position="28"/>
        <end position="82"/>
    </location>
</feature>
<gene>
    <name evidence="2" type="ORF">F6S87_01135</name>
</gene>
<dbReference type="SMART" id="SM00530">
    <property type="entry name" value="HTH_XRE"/>
    <property type="match status" value="1"/>
</dbReference>
<dbReference type="InterPro" id="IPR010982">
    <property type="entry name" value="Lambda_DNA-bd_dom_sf"/>
</dbReference>
<organism evidence="2 3">
    <name type="scientific">Bifidobacterium choloepi</name>
    <dbReference type="NCBI Taxonomy" id="2614131"/>
    <lineage>
        <taxon>Bacteria</taxon>
        <taxon>Bacillati</taxon>
        <taxon>Actinomycetota</taxon>
        <taxon>Actinomycetes</taxon>
        <taxon>Bifidobacteriales</taxon>
        <taxon>Bifidobacteriaceae</taxon>
        <taxon>Bifidobacterium</taxon>
    </lineage>
</organism>
<sequence>MATEPCQLDPETRDSRDELERQLIGNAIAARRHAMHISQEELANRAAIDRSFMGRVEQGRQSMTLPKFVDVCRVLGVTPSQLLAEAFASFQSRLNRHATSRRRGHRAG</sequence>
<dbReference type="Proteomes" id="UP000469292">
    <property type="component" value="Unassembled WGS sequence"/>
</dbReference>
<evidence type="ECO:0000259" key="1">
    <source>
        <dbReference type="PROSITE" id="PS50943"/>
    </source>
</evidence>
<keyword evidence="3" id="KW-1185">Reference proteome</keyword>